<dbReference type="GO" id="GO:0005737">
    <property type="term" value="C:cytoplasm"/>
    <property type="evidence" value="ECO:0007669"/>
    <property type="project" value="TreeGrafter"/>
</dbReference>
<feature type="region of interest" description="Disordered" evidence="11">
    <location>
        <begin position="1"/>
        <end position="41"/>
    </location>
</feature>
<dbReference type="CDD" id="cd00067">
    <property type="entry name" value="GAL4"/>
    <property type="match status" value="1"/>
</dbReference>
<evidence type="ECO:0000256" key="10">
    <source>
        <dbReference type="ARBA" id="ARBA00031499"/>
    </source>
</evidence>
<accession>A0A2X0NY64</accession>
<feature type="compositionally biased region" description="Basic and acidic residues" evidence="11">
    <location>
        <begin position="1"/>
        <end position="18"/>
    </location>
</feature>
<feature type="compositionally biased region" description="Polar residues" evidence="11">
    <location>
        <begin position="199"/>
        <end position="209"/>
    </location>
</feature>
<evidence type="ECO:0000256" key="2">
    <source>
        <dbReference type="ARBA" id="ARBA00012832"/>
    </source>
</evidence>
<dbReference type="PANTHER" id="PTHR10890:SF3">
    <property type="entry name" value="CYSTEINE--TRNA LIGASE, CYTOPLASMIC"/>
    <property type="match status" value="1"/>
</dbReference>
<dbReference type="PRINTS" id="PR00983">
    <property type="entry name" value="TRNASYNTHCYS"/>
</dbReference>
<evidence type="ECO:0000313" key="14">
    <source>
        <dbReference type="Proteomes" id="UP000249464"/>
    </source>
</evidence>
<proteinExistence type="inferred from homology"/>
<keyword evidence="8" id="KW-0648">Protein biosynthesis</keyword>
<dbReference type="Pfam" id="PF01406">
    <property type="entry name" value="tRNA-synt_1e"/>
    <property type="match status" value="1"/>
</dbReference>
<feature type="region of interest" description="Disordered" evidence="11">
    <location>
        <begin position="181"/>
        <end position="232"/>
    </location>
</feature>
<dbReference type="PANTHER" id="PTHR10890">
    <property type="entry name" value="CYSTEINYL-TRNA SYNTHETASE"/>
    <property type="match status" value="1"/>
</dbReference>
<dbReference type="SUPFAM" id="SSF47323">
    <property type="entry name" value="Anticodon-binding domain of a subclass of class I aminoacyl-tRNA synthetases"/>
    <property type="match status" value="1"/>
</dbReference>
<evidence type="ECO:0000256" key="6">
    <source>
        <dbReference type="ARBA" id="ARBA00022833"/>
    </source>
</evidence>
<feature type="region of interest" description="Disordered" evidence="11">
    <location>
        <begin position="1422"/>
        <end position="1457"/>
    </location>
</feature>
<dbReference type="Gene3D" id="4.10.240.10">
    <property type="entry name" value="Zn(2)-C6 fungal-type DNA-binding domain"/>
    <property type="match status" value="1"/>
</dbReference>
<dbReference type="PROSITE" id="PS50048">
    <property type="entry name" value="ZN2_CY6_FUNGAL_2"/>
    <property type="match status" value="1"/>
</dbReference>
<dbReference type="Proteomes" id="UP000249464">
    <property type="component" value="Unassembled WGS sequence"/>
</dbReference>
<dbReference type="InterPro" id="IPR009080">
    <property type="entry name" value="tRNAsynth_Ia_anticodon-bd"/>
</dbReference>
<dbReference type="Gene3D" id="3.40.50.620">
    <property type="entry name" value="HUPs"/>
    <property type="match status" value="2"/>
</dbReference>
<reference evidence="13 14" key="1">
    <citation type="submission" date="2016-11" db="EMBL/GenBank/DDBJ databases">
        <authorList>
            <person name="Jaros S."/>
            <person name="Januszkiewicz K."/>
            <person name="Wedrychowicz H."/>
        </authorList>
    </citation>
    <scope>NUCLEOTIDE SEQUENCE [LARGE SCALE GENOMIC DNA]</scope>
</reference>
<dbReference type="InterPro" id="IPR001138">
    <property type="entry name" value="Zn2Cys6_DnaBD"/>
</dbReference>
<dbReference type="InterPro" id="IPR014729">
    <property type="entry name" value="Rossmann-like_a/b/a_fold"/>
</dbReference>
<dbReference type="InterPro" id="IPR036864">
    <property type="entry name" value="Zn2-C6_fun-type_DNA-bd_sf"/>
</dbReference>
<keyword evidence="6" id="KW-0862">Zinc</keyword>
<dbReference type="Gene3D" id="1.20.120.640">
    <property type="entry name" value="Anticodon-binding domain of a subclass of class I aminoacyl-tRNA synthetases"/>
    <property type="match status" value="1"/>
</dbReference>
<dbReference type="STRING" id="796604.A0A2X0NY64"/>
<keyword evidence="9" id="KW-0030">Aminoacyl-tRNA synthetase</keyword>
<keyword evidence="14" id="KW-1185">Reference proteome</keyword>
<dbReference type="NCBIfam" id="TIGR00435">
    <property type="entry name" value="cysS"/>
    <property type="match status" value="1"/>
</dbReference>
<dbReference type="GO" id="GO:0008270">
    <property type="term" value="F:zinc ion binding"/>
    <property type="evidence" value="ECO:0007669"/>
    <property type="project" value="InterPro"/>
</dbReference>
<keyword evidence="4" id="KW-0479">Metal-binding</keyword>
<dbReference type="GO" id="GO:0005524">
    <property type="term" value="F:ATP binding"/>
    <property type="evidence" value="ECO:0007669"/>
    <property type="project" value="UniProtKB-KW"/>
</dbReference>
<dbReference type="GO" id="GO:0006423">
    <property type="term" value="P:cysteinyl-tRNA aminoacylation"/>
    <property type="evidence" value="ECO:0007669"/>
    <property type="project" value="InterPro"/>
</dbReference>
<feature type="compositionally biased region" description="Acidic residues" evidence="11">
    <location>
        <begin position="327"/>
        <end position="341"/>
    </location>
</feature>
<gene>
    <name evidence="13" type="primary">BQ5605_C014g07541</name>
    <name evidence="13" type="ORF">BQ5605_C014G07541</name>
</gene>
<dbReference type="SUPFAM" id="SSF57701">
    <property type="entry name" value="Zn2/Cys6 DNA-binding domain"/>
    <property type="match status" value="1"/>
</dbReference>
<evidence type="ECO:0000256" key="11">
    <source>
        <dbReference type="SAM" id="MobiDB-lite"/>
    </source>
</evidence>
<evidence type="ECO:0000259" key="12">
    <source>
        <dbReference type="PROSITE" id="PS50048"/>
    </source>
</evidence>
<evidence type="ECO:0000256" key="7">
    <source>
        <dbReference type="ARBA" id="ARBA00022840"/>
    </source>
</evidence>
<comment type="cofactor">
    <cofactor evidence="1">
        <name>Zn(2+)</name>
        <dbReference type="ChEBI" id="CHEBI:29105"/>
    </cofactor>
</comment>
<keyword evidence="5" id="KW-0547">Nucleotide-binding</keyword>
<feature type="compositionally biased region" description="Basic residues" evidence="11">
    <location>
        <begin position="212"/>
        <end position="222"/>
    </location>
</feature>
<evidence type="ECO:0000313" key="13">
    <source>
        <dbReference type="EMBL" id="SGY19030.1"/>
    </source>
</evidence>
<evidence type="ECO:0000256" key="1">
    <source>
        <dbReference type="ARBA" id="ARBA00001947"/>
    </source>
</evidence>
<sequence length="1457" mass="160771">MTLRDRDRTPPKEDDKCGSKGSEAGPPPSSAQEEERAFRGTEAFVPRTVGGRLRCPSNPLRFSPTFQTPQLYRDHSTHPTCSYASKFQTGSYDKSDQPIAQGIVLRSFTASYLLRKYFVSFSTGRERRVRCDGGRSPGCSACVRKARWDGRNIDTDLGCYYKEPASSLSSSSPSPPVASCSTAAATSYNHSHDQDQKRSTVAHTVSTPSRKPLSRRAARKPKGSTPPVEQPAAPLQKGLACIACKARRVKCSGSKPACDSCVRNARWNGRCPDTEHGCIYRADLPRKNVPYHPPNQRDLAHSIAQKPLLSGAFNSRMKRSSSSGGSDGEDGEQGEEEEYYSEEASFGGDDSDLGVGGSLGIDLGRGNASGSVEPIGAFESIFSLVHLVQVLIKPSVGPTDEDVKPMILPAEEEFDDPTVSPAAAAEDPSCSLSASDVLLSEPEFALPHPTEPTFSTSPRLVPSLYASSSTTDTSSSCPSPLLASPSLSPLGTPHAFFGHDLALVSYPPMPYPPASYWAEVRLPPPPPMFELDWDALRLDSTAGENPMMLSSSLFKGTGMFGKEMMDGAGLERSTTVVVGGDGAELESATVDPRLTMMADDEREDKGEEESWKRELGDLMNEDVTREWVLSEQGLGPEFLLCMLRRVSCTSVSLISLVAASRPRSVLRSLALATRMVSTTTSTAAPKITQDSWRLPERTYEEPVLKVYNSLTRTKVEFITKKPGVVTWYNCGPTVYDASHMGHARNYLAQDIMRRILRDYFGYEVNFVMNITDVDDKIILRARQSHLLNQYTSQHTSLTSQLVQDNQTAWTAYFYKALSPALDNPTPPSTPTFQDAQSAWSDIESKLKDPKWVQEQKVRDEKLGMHVTVLQVGLKGLNVAEAELKEGKNGKEEAERLIESTKDVLSLWLDKQFGDTVTDPAIFRDLAAYWEDSYFKSMAALHVERPTTLTRVSEYIPEIVSFVEGIVARGFAYEAGGSVWFDTAKFEGAPGDQEWRHTYAKLQPWSKGNRELLEDGEGSLTSGLGKRSASDFALWKASKPGEPAWESGWGPGRPGWHIECSVMASAVLGQGMDVHSGGVDLAFPHHDNEIAQSEAFHNCRQWVNYFLHTGHLHIAGLKMSKSLKNFITIDDALGDTFKYSARQLRFAFLLQTWNAKLDFTDAGMQEVKAFEVKLNNFFDTVNARHSEAKANSVSSDGQHHFSTPELTLLGELEQAQIDFRHAMCDSFDTPKGIQIILELVSKANVYLAKPRKEVNVSVVVSVAEWTTRMLRMFGLGEGSPVDPVSGDRIIGWGMAVVPGEEAQVDKTTLLMPYLRALSTFRDRIRKLAIEGAPVSAMLQLTDQLRDIDLVDLGVALDDQDDGQALVKLVDPSTLREARDAKLAIQAEKEAKKAATLAAAERKRKEKLEKGRLDPKVMFRTEEYSEWDKQGLPAKDKEGIELPKSRRKKLQKEWDAQNK</sequence>
<evidence type="ECO:0000256" key="4">
    <source>
        <dbReference type="ARBA" id="ARBA00022723"/>
    </source>
</evidence>
<dbReference type="GO" id="GO:0004817">
    <property type="term" value="F:cysteine-tRNA ligase activity"/>
    <property type="evidence" value="ECO:0007669"/>
    <property type="project" value="UniProtKB-EC"/>
</dbReference>
<dbReference type="InterPro" id="IPR032678">
    <property type="entry name" value="tRNA-synt_1_cat_dom"/>
</dbReference>
<feature type="domain" description="Zn(2)-C6 fungal-type" evidence="12">
    <location>
        <begin position="240"/>
        <end position="271"/>
    </location>
</feature>
<dbReference type="SUPFAM" id="SSF52374">
    <property type="entry name" value="Nucleotidylyl transferase"/>
    <property type="match status" value="1"/>
</dbReference>
<feature type="region of interest" description="Disordered" evidence="11">
    <location>
        <begin position="311"/>
        <end position="353"/>
    </location>
</feature>
<evidence type="ECO:0000256" key="8">
    <source>
        <dbReference type="ARBA" id="ARBA00022917"/>
    </source>
</evidence>
<protein>
    <recommendedName>
        <fullName evidence="2">cysteine--tRNA ligase</fullName>
        <ecNumber evidence="2">6.1.1.16</ecNumber>
    </recommendedName>
    <alternativeName>
        <fullName evidence="10">Cysteinyl-tRNA synthetase</fullName>
    </alternativeName>
</protein>
<dbReference type="InterPro" id="IPR024909">
    <property type="entry name" value="Cys-tRNA/MSH_ligase"/>
</dbReference>
<name>A0A2X0NY64_9BASI</name>
<organism evidence="13 14">
    <name type="scientific">Microbotryum silenes-dioicae</name>
    <dbReference type="NCBI Taxonomy" id="796604"/>
    <lineage>
        <taxon>Eukaryota</taxon>
        <taxon>Fungi</taxon>
        <taxon>Dikarya</taxon>
        <taxon>Basidiomycota</taxon>
        <taxon>Pucciniomycotina</taxon>
        <taxon>Microbotryomycetes</taxon>
        <taxon>Microbotryales</taxon>
        <taxon>Microbotryaceae</taxon>
        <taxon>Microbotryum</taxon>
    </lineage>
</organism>
<dbReference type="HAMAP" id="MF_00041">
    <property type="entry name" value="Cys_tRNA_synth"/>
    <property type="match status" value="1"/>
</dbReference>
<keyword evidence="7" id="KW-0067">ATP-binding</keyword>
<dbReference type="CDD" id="cd00672">
    <property type="entry name" value="CysRS_core"/>
    <property type="match status" value="1"/>
</dbReference>
<dbReference type="GO" id="GO:0000981">
    <property type="term" value="F:DNA-binding transcription factor activity, RNA polymerase II-specific"/>
    <property type="evidence" value="ECO:0007669"/>
    <property type="project" value="InterPro"/>
</dbReference>
<feature type="compositionally biased region" description="Basic and acidic residues" evidence="11">
    <location>
        <begin position="1422"/>
        <end position="1442"/>
    </location>
</feature>
<dbReference type="EC" id="6.1.1.16" evidence="2"/>
<dbReference type="EMBL" id="FQNC01000016">
    <property type="protein sequence ID" value="SGY19030.1"/>
    <property type="molecule type" value="Genomic_DNA"/>
</dbReference>
<evidence type="ECO:0000256" key="9">
    <source>
        <dbReference type="ARBA" id="ARBA00023146"/>
    </source>
</evidence>
<keyword evidence="3" id="KW-0436">Ligase</keyword>
<dbReference type="InterPro" id="IPR015803">
    <property type="entry name" value="Cys-tRNA-ligase"/>
</dbReference>
<evidence type="ECO:0000256" key="5">
    <source>
        <dbReference type="ARBA" id="ARBA00022741"/>
    </source>
</evidence>
<evidence type="ECO:0000256" key="3">
    <source>
        <dbReference type="ARBA" id="ARBA00022598"/>
    </source>
</evidence>